<sequence length="512" mass="55066">MAQDAGAARFYNAAEDLIGRNLKAGRGDKIAVIDGGGSYTYSDIAERVERFANAIRAAGVLPEQRVVLALHDSVDFPTAFLGAIRAGAIPVPVNTRLAARDYAYILADSRAEALFVSANLKDLVLGEAEVPRHVIVSGGEGEGSFAAFLETPGDDTAPAETTPDDMCFWLYTSGTTGMPKGAVHLHSHLMLTAELYAVQTLGISEADTVYSAAKLFFAYGLGNGLTFPFAVGATAILLEGPPDPASVSRIIRENKPTVFFGVPTLYGMLLASKDLPEQGDHALRLCVSAGEALPEELLNRWRKRVGTEILDGIGTTEMLHIFLSNRQGEVVPGATGKAVPGYELRLVDDEGNVCKPGEMGVLEVSGPTAAVMYWNQRAKSLDTFRGPWTRTGDKYVADENGVYTYCGRNDDMMKVGGIYVSPFEVEGALLKHEAVLEAAVVGHPDHDGLIKPKAFVVLSEGVEASDALTENLTAFVKNDLATYKYPRWIIYADTLPKTATGKIQRFKLRETA</sequence>
<dbReference type="Gene3D" id="2.30.38.10">
    <property type="entry name" value="Luciferase, Domain 3"/>
    <property type="match status" value="1"/>
</dbReference>
<dbReference type="Pfam" id="PF00501">
    <property type="entry name" value="AMP-binding"/>
    <property type="match status" value="1"/>
</dbReference>
<evidence type="ECO:0000256" key="1">
    <source>
        <dbReference type="ARBA" id="ARBA00022598"/>
    </source>
</evidence>
<dbReference type="Gene3D" id="3.40.50.980">
    <property type="match status" value="1"/>
</dbReference>
<dbReference type="InterPro" id="IPR025110">
    <property type="entry name" value="AMP-bd_C"/>
</dbReference>
<dbReference type="PANTHER" id="PTHR43352:SF1">
    <property type="entry name" value="ANTHRANILATE--COA LIGASE"/>
    <property type="match status" value="1"/>
</dbReference>
<gene>
    <name evidence="4" type="ORF">NUH88_06790</name>
</gene>
<proteinExistence type="predicted"/>
<keyword evidence="5" id="KW-1185">Reference proteome</keyword>
<dbReference type="Gene3D" id="3.40.50.12820">
    <property type="match status" value="1"/>
</dbReference>
<evidence type="ECO:0000259" key="3">
    <source>
        <dbReference type="Pfam" id="PF13193"/>
    </source>
</evidence>
<dbReference type="Pfam" id="PF13193">
    <property type="entry name" value="AMP-binding_C"/>
    <property type="match status" value="1"/>
</dbReference>
<evidence type="ECO:0000313" key="5">
    <source>
        <dbReference type="Proteomes" id="UP001060336"/>
    </source>
</evidence>
<dbReference type="GO" id="GO:0044550">
    <property type="term" value="P:secondary metabolite biosynthetic process"/>
    <property type="evidence" value="ECO:0007669"/>
    <property type="project" value="TreeGrafter"/>
</dbReference>
<dbReference type="InterPro" id="IPR045851">
    <property type="entry name" value="AMP-bd_C_sf"/>
</dbReference>
<dbReference type="AlphaFoldDB" id="A0A9J7AYQ3"/>
<dbReference type="RefSeq" id="WP_257770852.1">
    <property type="nucleotide sequence ID" value="NZ_CP102480.1"/>
</dbReference>
<reference evidence="4" key="1">
    <citation type="submission" date="2022-08" db="EMBL/GenBank/DDBJ databases">
        <title>Nisaea acidiphila sp. nov., isolated from a marine algal debris and emended description of the genus Nisaea Urios et al. 2008.</title>
        <authorList>
            <person name="Kwon K."/>
        </authorList>
    </citation>
    <scope>NUCLEOTIDE SEQUENCE</scope>
    <source>
        <strain evidence="4">MEBiC11861</strain>
    </source>
</reference>
<name>A0A9J7AYQ3_9PROT</name>
<feature type="domain" description="AMP-binding enzyme C-terminal" evidence="3">
    <location>
        <begin position="424"/>
        <end position="502"/>
    </location>
</feature>
<dbReference type="Gene3D" id="3.30.300.30">
    <property type="match status" value="1"/>
</dbReference>
<evidence type="ECO:0000259" key="2">
    <source>
        <dbReference type="Pfam" id="PF00501"/>
    </source>
</evidence>
<dbReference type="InterPro" id="IPR011957">
    <property type="entry name" value="Benz_CoA_lig"/>
</dbReference>
<organism evidence="4 5">
    <name type="scientific">Nisaea acidiphila</name>
    <dbReference type="NCBI Taxonomy" id="1862145"/>
    <lineage>
        <taxon>Bacteria</taxon>
        <taxon>Pseudomonadati</taxon>
        <taxon>Pseudomonadota</taxon>
        <taxon>Alphaproteobacteria</taxon>
        <taxon>Rhodospirillales</taxon>
        <taxon>Thalassobaculaceae</taxon>
        <taxon>Nisaea</taxon>
    </lineage>
</organism>
<dbReference type="Proteomes" id="UP001060336">
    <property type="component" value="Chromosome"/>
</dbReference>
<evidence type="ECO:0000313" key="4">
    <source>
        <dbReference type="EMBL" id="UUX51396.1"/>
    </source>
</evidence>
<dbReference type="GO" id="GO:0016878">
    <property type="term" value="F:acid-thiol ligase activity"/>
    <property type="evidence" value="ECO:0007669"/>
    <property type="project" value="TreeGrafter"/>
</dbReference>
<dbReference type="InterPro" id="IPR000873">
    <property type="entry name" value="AMP-dep_synth/lig_dom"/>
</dbReference>
<accession>A0A9J7AYQ3</accession>
<dbReference type="PANTHER" id="PTHR43352">
    <property type="entry name" value="ACETYL-COA SYNTHETASE"/>
    <property type="match status" value="1"/>
</dbReference>
<dbReference type="NCBIfam" id="TIGR02262">
    <property type="entry name" value="benz_CoA_lig"/>
    <property type="match status" value="1"/>
</dbReference>
<dbReference type="EMBL" id="CP102480">
    <property type="protein sequence ID" value="UUX51396.1"/>
    <property type="molecule type" value="Genomic_DNA"/>
</dbReference>
<dbReference type="KEGG" id="naci:NUH88_06790"/>
<keyword evidence="1 4" id="KW-0436">Ligase</keyword>
<feature type="domain" description="AMP-dependent synthetase/ligase" evidence="2">
    <location>
        <begin position="25"/>
        <end position="374"/>
    </location>
</feature>
<dbReference type="GO" id="GO:0005524">
    <property type="term" value="F:ATP binding"/>
    <property type="evidence" value="ECO:0007669"/>
    <property type="project" value="InterPro"/>
</dbReference>
<protein>
    <submittedName>
        <fullName evidence="4">Benzoate-CoA ligase family protein</fullName>
    </submittedName>
</protein>
<dbReference type="GO" id="GO:0016405">
    <property type="term" value="F:CoA-ligase activity"/>
    <property type="evidence" value="ECO:0007669"/>
    <property type="project" value="InterPro"/>
</dbReference>
<dbReference type="SUPFAM" id="SSF56801">
    <property type="entry name" value="Acetyl-CoA synthetase-like"/>
    <property type="match status" value="1"/>
</dbReference>